<dbReference type="Proteomes" id="UP000774617">
    <property type="component" value="Unassembled WGS sequence"/>
</dbReference>
<keyword evidence="3" id="KW-1185">Reference proteome</keyword>
<evidence type="ECO:0000313" key="3">
    <source>
        <dbReference type="Proteomes" id="UP000774617"/>
    </source>
</evidence>
<protein>
    <submittedName>
        <fullName evidence="2">Uncharacterized protein</fullName>
    </submittedName>
</protein>
<dbReference type="EMBL" id="JAGTJR010000004">
    <property type="protein sequence ID" value="KAH7061252.1"/>
    <property type="molecule type" value="Genomic_DNA"/>
</dbReference>
<feature type="region of interest" description="Disordered" evidence="1">
    <location>
        <begin position="223"/>
        <end position="250"/>
    </location>
</feature>
<proteinExistence type="predicted"/>
<name>A0ABQ8GNV9_9PEZI</name>
<evidence type="ECO:0000256" key="1">
    <source>
        <dbReference type="SAM" id="MobiDB-lite"/>
    </source>
</evidence>
<evidence type="ECO:0000313" key="2">
    <source>
        <dbReference type="EMBL" id="KAH7061252.1"/>
    </source>
</evidence>
<sequence>MRRELTILRILLKEIGQPWTWHCIVVGHALRIDAKAAFRPLGLSYIIEAIDIPHQARRALVRRPPARGGIRAIHVREGVIRAAATRPVIVKARGRRGASAEAGRIRPGAGVGRGQREVERDLSLATRRRRTRSSTSRAISAPHGARPRRLDAQAARPAAPPLLQARNGGSGAAAVLGAAGGAAAAAVGARLVVGVEVEVAVVVQGLDEARAARALRDAREAAGARRRRQVARERGGGDDGVRAGGRVGGRGGADGWRDGAGGSHCGGAGCGCCCIANGRRRGRGGVGGVYAVGLFGIHGCSLRSPPALSSNAGAALLRQQFLGGREGQRCGQLPLLSLFQEKLTDEELSESPGLANNCAQLHCSTWEARRGRWCWGPSSEAPLSESAG</sequence>
<feature type="region of interest" description="Disordered" evidence="1">
    <location>
        <begin position="125"/>
        <end position="155"/>
    </location>
</feature>
<accession>A0ABQ8GNV9</accession>
<gene>
    <name evidence="2" type="ORF">B0J12DRAFT_287621</name>
</gene>
<organism evidence="2 3">
    <name type="scientific">Macrophomina phaseolina</name>
    <dbReference type="NCBI Taxonomy" id="35725"/>
    <lineage>
        <taxon>Eukaryota</taxon>
        <taxon>Fungi</taxon>
        <taxon>Dikarya</taxon>
        <taxon>Ascomycota</taxon>
        <taxon>Pezizomycotina</taxon>
        <taxon>Dothideomycetes</taxon>
        <taxon>Dothideomycetes incertae sedis</taxon>
        <taxon>Botryosphaeriales</taxon>
        <taxon>Botryosphaeriaceae</taxon>
        <taxon>Macrophomina</taxon>
    </lineage>
</organism>
<reference evidence="2 3" key="1">
    <citation type="journal article" date="2021" name="Nat. Commun.">
        <title>Genetic determinants of endophytism in the Arabidopsis root mycobiome.</title>
        <authorList>
            <person name="Mesny F."/>
            <person name="Miyauchi S."/>
            <person name="Thiergart T."/>
            <person name="Pickel B."/>
            <person name="Atanasova L."/>
            <person name="Karlsson M."/>
            <person name="Huettel B."/>
            <person name="Barry K.W."/>
            <person name="Haridas S."/>
            <person name="Chen C."/>
            <person name="Bauer D."/>
            <person name="Andreopoulos W."/>
            <person name="Pangilinan J."/>
            <person name="LaButti K."/>
            <person name="Riley R."/>
            <person name="Lipzen A."/>
            <person name="Clum A."/>
            <person name="Drula E."/>
            <person name="Henrissat B."/>
            <person name="Kohler A."/>
            <person name="Grigoriev I.V."/>
            <person name="Martin F.M."/>
            <person name="Hacquard S."/>
        </authorList>
    </citation>
    <scope>NUCLEOTIDE SEQUENCE [LARGE SCALE GENOMIC DNA]</scope>
    <source>
        <strain evidence="2 3">MPI-SDFR-AT-0080</strain>
    </source>
</reference>
<feature type="compositionally biased region" description="Basic and acidic residues" evidence="1">
    <location>
        <begin position="230"/>
        <end position="241"/>
    </location>
</feature>
<comment type="caution">
    <text evidence="2">The sequence shown here is derived from an EMBL/GenBank/DDBJ whole genome shotgun (WGS) entry which is preliminary data.</text>
</comment>